<evidence type="ECO:0000259" key="5">
    <source>
        <dbReference type="Pfam" id="PF01168"/>
    </source>
</evidence>
<dbReference type="PaxDb" id="243275-TDE_2315"/>
<comment type="cofactor">
    <cofactor evidence="3">
        <name>pyridoxal 5'-phosphate</name>
        <dbReference type="ChEBI" id="CHEBI:597326"/>
    </cofactor>
</comment>
<dbReference type="PANTHER" id="PTHR10146:SF14">
    <property type="entry name" value="PYRIDOXAL PHOSPHATE HOMEOSTASIS PROTEIN"/>
    <property type="match status" value="1"/>
</dbReference>
<dbReference type="PANTHER" id="PTHR10146">
    <property type="entry name" value="PROLINE SYNTHETASE CO-TRANSCRIBED BACTERIAL HOMOLOG PROTEIN"/>
    <property type="match status" value="1"/>
</dbReference>
<dbReference type="Pfam" id="PF01168">
    <property type="entry name" value="Ala_racemase_N"/>
    <property type="match status" value="1"/>
</dbReference>
<evidence type="ECO:0000256" key="1">
    <source>
        <dbReference type="ARBA" id="ARBA00022898"/>
    </source>
</evidence>
<evidence type="ECO:0000256" key="2">
    <source>
        <dbReference type="HAMAP-Rule" id="MF_02087"/>
    </source>
</evidence>
<dbReference type="STRING" id="243275.TDE_2315"/>
<evidence type="ECO:0000256" key="3">
    <source>
        <dbReference type="PIRSR" id="PIRSR004848-1"/>
    </source>
</evidence>
<dbReference type="HOGENOM" id="CLU_059988_1_0_12"/>
<evidence type="ECO:0000313" key="7">
    <source>
        <dbReference type="Proteomes" id="UP000008212"/>
    </source>
</evidence>
<keyword evidence="7" id="KW-1185">Reference proteome</keyword>
<dbReference type="EMBL" id="AE017226">
    <property type="protein sequence ID" value="AAS12834.1"/>
    <property type="molecule type" value="Genomic_DNA"/>
</dbReference>
<dbReference type="FunFam" id="3.20.20.10:FF:000018">
    <property type="entry name" value="Pyridoxal phosphate homeostasis protein"/>
    <property type="match status" value="1"/>
</dbReference>
<dbReference type="PATRIC" id="fig|243275.7.peg.2184"/>
<organism evidence="6 7">
    <name type="scientific">Treponema denticola (strain ATCC 35405 / DSM 14222 / CIP 103919 / JCM 8153 / KCTC 15104)</name>
    <dbReference type="NCBI Taxonomy" id="243275"/>
    <lineage>
        <taxon>Bacteria</taxon>
        <taxon>Pseudomonadati</taxon>
        <taxon>Spirochaetota</taxon>
        <taxon>Spirochaetia</taxon>
        <taxon>Spirochaetales</taxon>
        <taxon>Treponemataceae</taxon>
        <taxon>Treponema</taxon>
    </lineage>
</organism>
<dbReference type="SUPFAM" id="SSF51419">
    <property type="entry name" value="PLP-binding barrel"/>
    <property type="match status" value="1"/>
</dbReference>
<dbReference type="InterPro" id="IPR001608">
    <property type="entry name" value="Ala_racemase_N"/>
</dbReference>
<dbReference type="Gene3D" id="3.20.20.10">
    <property type="entry name" value="Alanine racemase"/>
    <property type="match status" value="1"/>
</dbReference>
<dbReference type="NCBIfam" id="TIGR00044">
    <property type="entry name" value="YggS family pyridoxal phosphate-dependent enzyme"/>
    <property type="match status" value="1"/>
</dbReference>
<feature type="modified residue" description="N6-(pyridoxal phosphate)lysine" evidence="2 3">
    <location>
        <position position="66"/>
    </location>
</feature>
<name>Q73KA4_TREDE</name>
<sequence length="275" mass="31493">MEKAAQCVIISYCLYFKPDYIIDKCEVIYMKDDIKINLEEVHRRMEKACKACGRDLKEVRLLMATKTVTPERILKAFEYGELLIGENKVQELCEKYEPLSSVKHETHFIGHLQTNKIKDVIKYADCIESVDRLDLAEKLSKRLESEGKTMDILIQVNTSQEESKFGCKPEEALALTEKIAKLPCLKIKGLMTIGLFSDDMDKVRLCFKLLQKIRKEITEKNIPNVSMEVVSMGMTGDLEVAIEEGSTLIRVGTAIFGKRNYPDSYYWNENAKIEG</sequence>
<keyword evidence="1 2" id="KW-0663">Pyridoxal phosphate</keyword>
<dbReference type="OrthoDB" id="9804072at2"/>
<evidence type="ECO:0000256" key="4">
    <source>
        <dbReference type="RuleBase" id="RU004514"/>
    </source>
</evidence>
<comment type="function">
    <text evidence="2">Pyridoxal 5'-phosphate (PLP)-binding protein, which is involved in PLP homeostasis.</text>
</comment>
<dbReference type="KEGG" id="tde:TDE_2315"/>
<dbReference type="InterPro" id="IPR029066">
    <property type="entry name" value="PLP-binding_barrel"/>
</dbReference>
<dbReference type="GO" id="GO:0030170">
    <property type="term" value="F:pyridoxal phosphate binding"/>
    <property type="evidence" value="ECO:0007669"/>
    <property type="project" value="UniProtKB-UniRule"/>
</dbReference>
<feature type="domain" description="Alanine racemase N-terminal" evidence="5">
    <location>
        <begin position="103"/>
        <end position="258"/>
    </location>
</feature>
<dbReference type="PIRSF" id="PIRSF004848">
    <property type="entry name" value="YBL036c_PLPDEIII"/>
    <property type="match status" value="1"/>
</dbReference>
<dbReference type="Proteomes" id="UP000008212">
    <property type="component" value="Chromosome"/>
</dbReference>
<dbReference type="CDD" id="cd00635">
    <property type="entry name" value="PLPDE_III_YBL036c_like"/>
    <property type="match status" value="1"/>
</dbReference>
<accession>Q73KA4</accession>
<evidence type="ECO:0000313" key="6">
    <source>
        <dbReference type="EMBL" id="AAS12834.1"/>
    </source>
</evidence>
<dbReference type="eggNOG" id="COG0325">
    <property type="taxonomic scope" value="Bacteria"/>
</dbReference>
<comment type="similarity">
    <text evidence="2 4">Belongs to the pyridoxal phosphate-binding protein YggS/PROSC family.</text>
</comment>
<dbReference type="InterPro" id="IPR011078">
    <property type="entry name" value="PyrdxlP_homeostasis"/>
</dbReference>
<reference evidence="6 7" key="1">
    <citation type="journal article" date="2004" name="Proc. Natl. Acad. Sci. U.S.A.">
        <title>Comparison of the genome of the oral pathogen Treponema denticola with other spirochete genomes.</title>
        <authorList>
            <person name="Seshadri R."/>
            <person name="Myers G.S."/>
            <person name="Tettelin H."/>
            <person name="Eisen J.A."/>
            <person name="Heidelberg J.F."/>
            <person name="Dodson R.J."/>
            <person name="Davidsen T.M."/>
            <person name="DeBoy R.T."/>
            <person name="Fouts D.E."/>
            <person name="Haft D.H."/>
            <person name="Selengut J."/>
            <person name="Ren Q."/>
            <person name="Brinkac L.M."/>
            <person name="Madupu R."/>
            <person name="Kolonay J."/>
            <person name="Durkin S.A."/>
            <person name="Daugherty S.C."/>
            <person name="Shetty J."/>
            <person name="Shvartsbeyn A."/>
            <person name="Gebregeorgis E."/>
            <person name="Geer K."/>
            <person name="Tsegaye G."/>
            <person name="Malek J."/>
            <person name="Ayodeji B."/>
            <person name="Shatsman S."/>
            <person name="McLeod M.P."/>
            <person name="Smajs D."/>
            <person name="Howell J.K."/>
            <person name="Pal S."/>
            <person name="Amin A."/>
            <person name="Vashisth P."/>
            <person name="McNeill T.Z."/>
            <person name="Xiang Q."/>
            <person name="Sodergren E."/>
            <person name="Baca E."/>
            <person name="Weinstock G.M."/>
            <person name="Norris S.J."/>
            <person name="Fraser C.M."/>
            <person name="Paulsen I.T."/>
        </authorList>
    </citation>
    <scope>NUCLEOTIDE SEQUENCE [LARGE SCALE GENOMIC DNA]</scope>
    <source>
        <strain evidence="7">ATCC 35405 / DSM 14222 / CIP 103919 / JCM 8153 / KCTC 15104</strain>
    </source>
</reference>
<dbReference type="HAMAP" id="MF_02087">
    <property type="entry name" value="PLP_homeostasis"/>
    <property type="match status" value="1"/>
</dbReference>
<gene>
    <name evidence="6" type="ordered locus">TDE_2315</name>
</gene>
<proteinExistence type="inferred from homology"/>
<dbReference type="AlphaFoldDB" id="Q73KA4"/>
<protein>
    <recommendedName>
        <fullName evidence="2">Pyridoxal phosphate homeostasis protein</fullName>
        <shortName evidence="2">PLP homeostasis protein</shortName>
    </recommendedName>
</protein>